<dbReference type="InterPro" id="IPR006895">
    <property type="entry name" value="Znf_Sec23_Sec24"/>
</dbReference>
<dbReference type="GO" id="GO:0000139">
    <property type="term" value="C:Golgi membrane"/>
    <property type="evidence" value="ECO:0007669"/>
    <property type="project" value="UniProtKB-SubCell"/>
</dbReference>
<dbReference type="InterPro" id="IPR006900">
    <property type="entry name" value="Sec23/24_helical_dom"/>
</dbReference>
<comment type="similarity">
    <text evidence="4">Belongs to the SEC23/SEC24 family. SEC24 subfamily.</text>
</comment>
<dbReference type="GO" id="GO:0070971">
    <property type="term" value="C:endoplasmic reticulum exit site"/>
    <property type="evidence" value="ECO:0007669"/>
    <property type="project" value="TreeGrafter"/>
</dbReference>
<dbReference type="InterPro" id="IPR036020">
    <property type="entry name" value="WW_dom_sf"/>
</dbReference>
<dbReference type="InterPro" id="IPR007123">
    <property type="entry name" value="Gelsolin-like_dom"/>
</dbReference>
<dbReference type="SUPFAM" id="SSF51045">
    <property type="entry name" value="WW domain"/>
    <property type="match status" value="1"/>
</dbReference>
<dbReference type="Pfam" id="PF04811">
    <property type="entry name" value="Sec23_trunk"/>
    <property type="match status" value="1"/>
</dbReference>
<dbReference type="Pfam" id="PF04810">
    <property type="entry name" value="zf-Sec23_Sec24"/>
    <property type="match status" value="1"/>
</dbReference>
<dbReference type="PANTHER" id="PTHR13803:SF39">
    <property type="entry name" value="SECRETORY 24AB, ISOFORM A"/>
    <property type="match status" value="1"/>
</dbReference>
<gene>
    <name evidence="14" type="ORF">FIBSPDRAFT_864079</name>
</gene>
<dbReference type="InterPro" id="IPR036175">
    <property type="entry name" value="Sec23/24_helical_dom_sf"/>
</dbReference>
<dbReference type="STRING" id="436010.A0A166GTL1"/>
<evidence type="ECO:0000313" key="14">
    <source>
        <dbReference type="EMBL" id="KZP18152.1"/>
    </source>
</evidence>
<keyword evidence="10" id="KW-0333">Golgi apparatus</keyword>
<evidence type="ECO:0000256" key="11">
    <source>
        <dbReference type="ARBA" id="ARBA00023136"/>
    </source>
</evidence>
<keyword evidence="7" id="KW-0256">Endoplasmic reticulum</keyword>
<feature type="domain" description="WW" evidence="13">
    <location>
        <begin position="6"/>
        <end position="40"/>
    </location>
</feature>
<dbReference type="GO" id="GO:0008270">
    <property type="term" value="F:zinc ion binding"/>
    <property type="evidence" value="ECO:0007669"/>
    <property type="project" value="InterPro"/>
</dbReference>
<dbReference type="GO" id="GO:0005789">
    <property type="term" value="C:endoplasmic reticulum membrane"/>
    <property type="evidence" value="ECO:0007669"/>
    <property type="project" value="UniProtKB-SubCell"/>
</dbReference>
<feature type="region of interest" description="Disordered" evidence="12">
    <location>
        <begin position="84"/>
        <end position="139"/>
    </location>
</feature>
<dbReference type="SMART" id="SM00456">
    <property type="entry name" value="WW"/>
    <property type="match status" value="1"/>
</dbReference>
<evidence type="ECO:0000256" key="10">
    <source>
        <dbReference type="ARBA" id="ARBA00023034"/>
    </source>
</evidence>
<dbReference type="Gene3D" id="3.40.20.10">
    <property type="entry name" value="Severin"/>
    <property type="match status" value="1"/>
</dbReference>
<dbReference type="Gene3D" id="3.40.50.410">
    <property type="entry name" value="von Willebrand factor, type A domain"/>
    <property type="match status" value="1"/>
</dbReference>
<reference evidence="14 15" key="1">
    <citation type="journal article" date="2016" name="Mol. Biol. Evol.">
        <title>Comparative Genomics of Early-Diverging Mushroom-Forming Fungi Provides Insights into the Origins of Lignocellulose Decay Capabilities.</title>
        <authorList>
            <person name="Nagy L.G."/>
            <person name="Riley R."/>
            <person name="Tritt A."/>
            <person name="Adam C."/>
            <person name="Daum C."/>
            <person name="Floudas D."/>
            <person name="Sun H."/>
            <person name="Yadav J.S."/>
            <person name="Pangilinan J."/>
            <person name="Larsson K.H."/>
            <person name="Matsuura K."/>
            <person name="Barry K."/>
            <person name="Labutti K."/>
            <person name="Kuo R."/>
            <person name="Ohm R.A."/>
            <person name="Bhattacharya S.S."/>
            <person name="Shirouzu T."/>
            <person name="Yoshinaga Y."/>
            <person name="Martin F.M."/>
            <person name="Grigoriev I.V."/>
            <person name="Hibbett D.S."/>
        </authorList>
    </citation>
    <scope>NUCLEOTIDE SEQUENCE [LARGE SCALE GENOMIC DNA]</scope>
    <source>
        <strain evidence="14 15">CBS 109695</strain>
    </source>
</reference>
<dbReference type="Pfam" id="PF00626">
    <property type="entry name" value="Gelsolin"/>
    <property type="match status" value="1"/>
</dbReference>
<dbReference type="SUPFAM" id="SSF81811">
    <property type="entry name" value="Helical domain of Sec23/24"/>
    <property type="match status" value="1"/>
</dbReference>
<dbReference type="InterPro" id="IPR036465">
    <property type="entry name" value="vWFA_dom_sf"/>
</dbReference>
<dbReference type="EMBL" id="KV417575">
    <property type="protein sequence ID" value="KZP18152.1"/>
    <property type="molecule type" value="Genomic_DNA"/>
</dbReference>
<evidence type="ECO:0000256" key="6">
    <source>
        <dbReference type="ARBA" id="ARBA00022490"/>
    </source>
</evidence>
<keyword evidence="5" id="KW-0813">Transport</keyword>
<dbReference type="InterPro" id="IPR050550">
    <property type="entry name" value="SEC23_SEC24_subfamily"/>
</dbReference>
<evidence type="ECO:0000256" key="2">
    <source>
        <dbReference type="ARBA" id="ARBA00004496"/>
    </source>
</evidence>
<dbReference type="InterPro" id="IPR036174">
    <property type="entry name" value="Znf_Sec23_Sec24_sf"/>
</dbReference>
<dbReference type="InterPro" id="IPR001202">
    <property type="entry name" value="WW_dom"/>
</dbReference>
<dbReference type="Gene3D" id="2.60.40.1670">
    <property type="entry name" value="beta-sandwich domain of Sec23/24"/>
    <property type="match status" value="1"/>
</dbReference>
<dbReference type="SUPFAM" id="SSF82919">
    <property type="entry name" value="Zn-finger domain of Sec23/24"/>
    <property type="match status" value="1"/>
</dbReference>
<keyword evidence="11" id="KW-0472">Membrane</keyword>
<dbReference type="CDD" id="cd01479">
    <property type="entry name" value="Sec24-like"/>
    <property type="match status" value="1"/>
</dbReference>
<dbReference type="GO" id="GO:0000149">
    <property type="term" value="F:SNARE binding"/>
    <property type="evidence" value="ECO:0007669"/>
    <property type="project" value="TreeGrafter"/>
</dbReference>
<evidence type="ECO:0000256" key="8">
    <source>
        <dbReference type="ARBA" id="ARBA00022892"/>
    </source>
</evidence>
<proteinExistence type="inferred from homology"/>
<organism evidence="14 15">
    <name type="scientific">Athelia psychrophila</name>
    <dbReference type="NCBI Taxonomy" id="1759441"/>
    <lineage>
        <taxon>Eukaryota</taxon>
        <taxon>Fungi</taxon>
        <taxon>Dikarya</taxon>
        <taxon>Basidiomycota</taxon>
        <taxon>Agaricomycotina</taxon>
        <taxon>Agaricomycetes</taxon>
        <taxon>Agaricomycetidae</taxon>
        <taxon>Atheliales</taxon>
        <taxon>Atheliaceae</taxon>
        <taxon>Athelia</taxon>
    </lineage>
</organism>
<dbReference type="CDD" id="cd00201">
    <property type="entry name" value="WW"/>
    <property type="match status" value="1"/>
</dbReference>
<dbReference type="InterPro" id="IPR041742">
    <property type="entry name" value="Sec24-like_trunk_dom"/>
</dbReference>
<dbReference type="PROSITE" id="PS50020">
    <property type="entry name" value="WW_DOMAIN_2"/>
    <property type="match status" value="1"/>
</dbReference>
<feature type="compositionally biased region" description="Low complexity" evidence="12">
    <location>
        <begin position="108"/>
        <end position="139"/>
    </location>
</feature>
<evidence type="ECO:0000256" key="5">
    <source>
        <dbReference type="ARBA" id="ARBA00022448"/>
    </source>
</evidence>
<dbReference type="SUPFAM" id="SSF81995">
    <property type="entry name" value="beta-sandwich domain of Sec23/24"/>
    <property type="match status" value="1"/>
</dbReference>
<accession>A0A166GTL1</accession>
<keyword evidence="6" id="KW-0963">Cytoplasm</keyword>
<keyword evidence="15" id="KW-1185">Reference proteome</keyword>
<dbReference type="Pfam" id="PF04815">
    <property type="entry name" value="Sec23_helical"/>
    <property type="match status" value="1"/>
</dbReference>
<dbReference type="Proteomes" id="UP000076532">
    <property type="component" value="Unassembled WGS sequence"/>
</dbReference>
<dbReference type="GO" id="GO:0006886">
    <property type="term" value="P:intracellular protein transport"/>
    <property type="evidence" value="ECO:0007669"/>
    <property type="project" value="InterPro"/>
</dbReference>
<feature type="region of interest" description="Disordered" evidence="12">
    <location>
        <begin position="33"/>
        <end position="72"/>
    </location>
</feature>
<dbReference type="Gene3D" id="1.20.120.730">
    <property type="entry name" value="Sec23/Sec24 helical domain"/>
    <property type="match status" value="1"/>
</dbReference>
<protein>
    <submittedName>
        <fullName evidence="14">Protein transporter SEC24</fullName>
    </submittedName>
</protein>
<dbReference type="PANTHER" id="PTHR13803">
    <property type="entry name" value="SEC24-RELATED PROTEIN"/>
    <property type="match status" value="1"/>
</dbReference>
<evidence type="ECO:0000256" key="7">
    <source>
        <dbReference type="ARBA" id="ARBA00022824"/>
    </source>
</evidence>
<evidence type="ECO:0000256" key="1">
    <source>
        <dbReference type="ARBA" id="ARBA00004394"/>
    </source>
</evidence>
<dbReference type="GO" id="GO:0030127">
    <property type="term" value="C:COPII vesicle coat"/>
    <property type="evidence" value="ECO:0007669"/>
    <property type="project" value="InterPro"/>
</dbReference>
<dbReference type="InterPro" id="IPR006896">
    <property type="entry name" value="Sec23/24_trunk_dom"/>
</dbReference>
<name>A0A166GTL1_9AGAM</name>
<evidence type="ECO:0000256" key="9">
    <source>
        <dbReference type="ARBA" id="ARBA00022927"/>
    </source>
</evidence>
<dbReference type="InterPro" id="IPR012990">
    <property type="entry name" value="Beta-sandwich_Sec23_24"/>
</dbReference>
<dbReference type="SUPFAM" id="SSF53300">
    <property type="entry name" value="vWA-like"/>
    <property type="match status" value="1"/>
</dbReference>
<evidence type="ECO:0000313" key="15">
    <source>
        <dbReference type="Proteomes" id="UP000076532"/>
    </source>
</evidence>
<evidence type="ECO:0000256" key="3">
    <source>
        <dbReference type="ARBA" id="ARBA00004586"/>
    </source>
</evidence>
<evidence type="ECO:0000256" key="12">
    <source>
        <dbReference type="SAM" id="MobiDB-lite"/>
    </source>
</evidence>
<evidence type="ECO:0000259" key="13">
    <source>
        <dbReference type="PROSITE" id="PS50020"/>
    </source>
</evidence>
<keyword evidence="8" id="KW-0931">ER-Golgi transport</keyword>
<dbReference type="InterPro" id="IPR036180">
    <property type="entry name" value="Gelsolin-like_dom_sf"/>
</dbReference>
<dbReference type="Pfam" id="PF08033">
    <property type="entry name" value="Sec23_BS"/>
    <property type="match status" value="1"/>
</dbReference>
<evidence type="ECO:0000256" key="4">
    <source>
        <dbReference type="ARBA" id="ARBA00008334"/>
    </source>
</evidence>
<dbReference type="GO" id="GO:0090110">
    <property type="term" value="P:COPII-coated vesicle cargo loading"/>
    <property type="evidence" value="ECO:0007669"/>
    <property type="project" value="TreeGrafter"/>
</dbReference>
<dbReference type="Gene3D" id="2.20.70.10">
    <property type="match status" value="1"/>
</dbReference>
<dbReference type="SUPFAM" id="SSF82754">
    <property type="entry name" value="C-terminal, gelsolin-like domain of Sec23/24"/>
    <property type="match status" value="1"/>
</dbReference>
<sequence length="950" mass="103276">MASPTQQLPPGWAAEWNAEHQRYLFIETVTGRSQWEPPVEGPNAPIDAVVGPSASGSPPPATHNPKRRQYAAGQTQAYYGAAEPESSYDAGYTAPQQPQQGGGLFTPGLAQDGFGQQQQGAQAPYYPPQDAAAGGYGAEPAAYGQPQAYPQAPAYGQPQAAPGMGALTDQFGQMGVGGQKPFQLHTANLLTSPPDPRELAIPPPEIRLPPGACLSQNATHANAEPGVLRCTLNAIPTTASLLGKSKIPLGLVITPYRSLKEGESIVPVVADTIIARCRRCRAYISPFVQFIDGGNRWRCCLCNMSNEVPQLFDWDQVRNQPGDRWARDELNHAAVEFVAPTEYMVRAPQPAVYVILIDVSHTAVQSGMVATATRTILENLDRIPNDDNRTKIAIVCFDVSLYFFSMPPGSTDATMLVVSDTDDVFLPKPTDLLVNLTEARASLENLLGRLGDMFAENHSLGSALGPALQAGFKLMNPIGGQILCLSSTLPTVGPGALKNREDAKILGTPKESGLLQAASPFYKTFAIECSRAQVSVDMFLFSSAYQDVATLAYLPHYTSGQTYFYPAFNAARSEDAVKFAHELGGVLAMPIMLEAVQRVRASKGLRMASFHGNFFVRSTDLLAMPAVPQDQSYAIEIQIEDTITAPFVMFQVAVLHTTCYGERRIRVINLALPTTSNLSEVYASADQVAIATLLANKAVERTITHSLENSREALFTKLVEIFSAYKASMTAAGAGASAQLSISENLKMLPVLILGLLKNVGIRQSAQIPPDLRAYAQALLTSLPSQQLIPYIYPNFYSLHNMAPEAGTIGENGIIMPIPLPPSSERLERHGLFMIEDGQTIFLWVGRDAVPQLVMDVFDLPSYEALRGGKTTLPVLDNPFNQRVNAIIQKTREMRRGVYYPQLYVVKEDGEMPLRLWALSLLIQDRADVLPSYQQFITQLKDKVNGAGNY</sequence>
<dbReference type="AlphaFoldDB" id="A0A166GTL1"/>
<comment type="subcellular location">
    <subcellularLocation>
        <location evidence="2">Cytoplasm</location>
    </subcellularLocation>
    <subcellularLocation>
        <location evidence="3">Endoplasmic reticulum membrane</location>
    </subcellularLocation>
    <subcellularLocation>
        <location evidence="1">Golgi apparatus membrane</location>
    </subcellularLocation>
</comment>
<dbReference type="InterPro" id="IPR029006">
    <property type="entry name" value="ADF-H/Gelsolin-like_dom_sf"/>
</dbReference>
<keyword evidence="9" id="KW-0653">Protein transport</keyword>
<dbReference type="Gene3D" id="2.30.30.380">
    <property type="entry name" value="Zn-finger domain of Sec23/24"/>
    <property type="match status" value="1"/>
</dbReference>
<dbReference type="OrthoDB" id="49016at2759"/>